<organism evidence="6 7">
    <name type="scientific">Chromobacterium aquaticum</name>
    <dbReference type="NCBI Taxonomy" id="467180"/>
    <lineage>
        <taxon>Bacteria</taxon>
        <taxon>Pseudomonadati</taxon>
        <taxon>Pseudomonadota</taxon>
        <taxon>Betaproteobacteria</taxon>
        <taxon>Neisseriales</taxon>
        <taxon>Chromobacteriaceae</taxon>
        <taxon>Chromobacterium</taxon>
    </lineage>
</organism>
<dbReference type="SMART" id="SM00448">
    <property type="entry name" value="REC"/>
    <property type="match status" value="1"/>
</dbReference>
<name>A0ABV9A1K4_9NEIS</name>
<comment type="caution">
    <text evidence="6">The sequence shown here is derived from an EMBL/GenBank/DDBJ whole genome shotgun (WGS) entry which is preliminary data.</text>
</comment>
<sequence length="217" mass="23617">MNKLSVLITDDHPIVLMGIRGMVESTSQFEVAGTAHSATELIEMLTRMQQSSVLPPIVVTDYNMPGDETHGDGIKLIGYLLRRFASVKLLIYTMVSNPLIIASLYDLGVAGVVQKTQPLTELRKALECVAGGRIYRPGLRATPDAADKISSKVERLSAREFEVLRHFVAGMSMGEIAKMLNRSVKTISAQKVAGMGKLGARTDQELVALCVELGLFQ</sequence>
<dbReference type="PANTHER" id="PTHR43214:SF17">
    <property type="entry name" value="TRANSCRIPTIONAL REGULATORY PROTEIN RCSB"/>
    <property type="match status" value="1"/>
</dbReference>
<dbReference type="PROSITE" id="PS50110">
    <property type="entry name" value="RESPONSE_REGULATORY"/>
    <property type="match status" value="1"/>
</dbReference>
<dbReference type="PROSITE" id="PS50043">
    <property type="entry name" value="HTH_LUXR_2"/>
    <property type="match status" value="1"/>
</dbReference>
<feature type="domain" description="Response regulatory" evidence="5">
    <location>
        <begin position="5"/>
        <end position="130"/>
    </location>
</feature>
<dbReference type="InterPro" id="IPR039420">
    <property type="entry name" value="WalR-like"/>
</dbReference>
<dbReference type="InterPro" id="IPR000792">
    <property type="entry name" value="Tscrpt_reg_LuxR_C"/>
</dbReference>
<dbReference type="SUPFAM" id="SSF46894">
    <property type="entry name" value="C-terminal effector domain of the bipartite response regulators"/>
    <property type="match status" value="1"/>
</dbReference>
<dbReference type="SMART" id="SM00421">
    <property type="entry name" value="HTH_LUXR"/>
    <property type="match status" value="1"/>
</dbReference>
<dbReference type="Gene3D" id="3.40.50.2300">
    <property type="match status" value="1"/>
</dbReference>
<evidence type="ECO:0000313" key="6">
    <source>
        <dbReference type="EMBL" id="MFC4491591.1"/>
    </source>
</evidence>
<evidence type="ECO:0000256" key="1">
    <source>
        <dbReference type="ARBA" id="ARBA00022553"/>
    </source>
</evidence>
<dbReference type="Proteomes" id="UP001595999">
    <property type="component" value="Unassembled WGS sequence"/>
</dbReference>
<reference evidence="7" key="1">
    <citation type="journal article" date="2019" name="Int. J. Syst. Evol. Microbiol.">
        <title>The Global Catalogue of Microorganisms (GCM) 10K type strain sequencing project: providing services to taxonomists for standard genome sequencing and annotation.</title>
        <authorList>
            <consortium name="The Broad Institute Genomics Platform"/>
            <consortium name="The Broad Institute Genome Sequencing Center for Infectious Disease"/>
            <person name="Wu L."/>
            <person name="Ma J."/>
        </authorList>
    </citation>
    <scope>NUCLEOTIDE SEQUENCE [LARGE SCALE GENOMIC DNA]</scope>
    <source>
        <strain evidence="7">CGMCC 4.7608</strain>
    </source>
</reference>
<evidence type="ECO:0000256" key="3">
    <source>
        <dbReference type="PROSITE-ProRule" id="PRU00169"/>
    </source>
</evidence>
<dbReference type="InterPro" id="IPR016032">
    <property type="entry name" value="Sig_transdc_resp-reg_C-effctor"/>
</dbReference>
<evidence type="ECO:0000259" key="5">
    <source>
        <dbReference type="PROSITE" id="PS50110"/>
    </source>
</evidence>
<proteinExistence type="predicted"/>
<evidence type="ECO:0000259" key="4">
    <source>
        <dbReference type="PROSITE" id="PS50043"/>
    </source>
</evidence>
<feature type="modified residue" description="4-aspartylphosphate" evidence="3">
    <location>
        <position position="61"/>
    </location>
</feature>
<dbReference type="InterPro" id="IPR011006">
    <property type="entry name" value="CheY-like_superfamily"/>
</dbReference>
<keyword evidence="2" id="KW-0238">DNA-binding</keyword>
<dbReference type="Gene3D" id="1.10.10.10">
    <property type="entry name" value="Winged helix-like DNA-binding domain superfamily/Winged helix DNA-binding domain"/>
    <property type="match status" value="1"/>
</dbReference>
<dbReference type="CDD" id="cd06170">
    <property type="entry name" value="LuxR_C_like"/>
    <property type="match status" value="1"/>
</dbReference>
<dbReference type="PANTHER" id="PTHR43214">
    <property type="entry name" value="TWO-COMPONENT RESPONSE REGULATOR"/>
    <property type="match status" value="1"/>
</dbReference>
<dbReference type="Pfam" id="PF00196">
    <property type="entry name" value="GerE"/>
    <property type="match status" value="1"/>
</dbReference>
<evidence type="ECO:0000313" key="7">
    <source>
        <dbReference type="Proteomes" id="UP001595999"/>
    </source>
</evidence>
<keyword evidence="7" id="KW-1185">Reference proteome</keyword>
<gene>
    <name evidence="6" type="ORF">ACFO0R_18430</name>
</gene>
<dbReference type="CDD" id="cd17535">
    <property type="entry name" value="REC_NarL-like"/>
    <property type="match status" value="1"/>
</dbReference>
<keyword evidence="1 3" id="KW-0597">Phosphoprotein</keyword>
<accession>A0ABV9A1K4</accession>
<dbReference type="InterPro" id="IPR058245">
    <property type="entry name" value="NreC/VraR/RcsB-like_REC"/>
</dbReference>
<dbReference type="Pfam" id="PF00072">
    <property type="entry name" value="Response_reg"/>
    <property type="match status" value="1"/>
</dbReference>
<dbReference type="SUPFAM" id="SSF52172">
    <property type="entry name" value="CheY-like"/>
    <property type="match status" value="1"/>
</dbReference>
<evidence type="ECO:0000256" key="2">
    <source>
        <dbReference type="ARBA" id="ARBA00023125"/>
    </source>
</evidence>
<dbReference type="InterPro" id="IPR001789">
    <property type="entry name" value="Sig_transdc_resp-reg_receiver"/>
</dbReference>
<protein>
    <submittedName>
        <fullName evidence="6">Response regulator</fullName>
    </submittedName>
</protein>
<feature type="domain" description="HTH luxR-type" evidence="4">
    <location>
        <begin position="149"/>
        <end position="214"/>
    </location>
</feature>
<dbReference type="InterPro" id="IPR036388">
    <property type="entry name" value="WH-like_DNA-bd_sf"/>
</dbReference>
<dbReference type="EMBL" id="JBHSEK010000015">
    <property type="protein sequence ID" value="MFC4491591.1"/>
    <property type="molecule type" value="Genomic_DNA"/>
</dbReference>
<dbReference type="RefSeq" id="WP_231460923.1">
    <property type="nucleotide sequence ID" value="NZ_JAJOHW010000010.1"/>
</dbReference>